<protein>
    <submittedName>
        <fullName evidence="2">Uncharacterized protein</fullName>
    </submittedName>
</protein>
<dbReference type="EMBL" id="CBAT010000265">
    <property type="protein sequence ID" value="CCZ88696.1"/>
    <property type="molecule type" value="Genomic_DNA"/>
</dbReference>
<feature type="transmembrane region" description="Helical" evidence="1">
    <location>
        <begin position="191"/>
        <end position="209"/>
    </location>
</feature>
<proteinExistence type="predicted"/>
<reference evidence="2" key="1">
    <citation type="submission" date="2012-11" db="EMBL/GenBank/DDBJ databases">
        <title>Dependencies among metagenomic species, viruses, plasmids and units of genetic variation.</title>
        <authorList>
            <person name="Nielsen H.B."/>
            <person name="Almeida M."/>
            <person name="Juncker A.S."/>
            <person name="Rasmussen S."/>
            <person name="Li J."/>
            <person name="Sunagawa S."/>
            <person name="Plichta D."/>
            <person name="Gautier L."/>
            <person name="Le Chatelier E."/>
            <person name="Peletier E."/>
            <person name="Bonde I."/>
            <person name="Nielsen T."/>
            <person name="Manichanh C."/>
            <person name="Arumugam M."/>
            <person name="Batto J."/>
            <person name="Santos M.B.Q.D."/>
            <person name="Blom N."/>
            <person name="Borruel N."/>
            <person name="Burgdorf K.S."/>
            <person name="Boumezbeur F."/>
            <person name="Casellas F."/>
            <person name="Dore J."/>
            <person name="Guarner F."/>
            <person name="Hansen T."/>
            <person name="Hildebrand F."/>
            <person name="Kaas R.S."/>
            <person name="Kennedy S."/>
            <person name="Kristiansen K."/>
            <person name="Kultima J.R."/>
            <person name="Leonard P."/>
            <person name="Levenez F."/>
            <person name="Lund O."/>
            <person name="Moumen B."/>
            <person name="Le Paslier D."/>
            <person name="Pons N."/>
            <person name="Pedersen O."/>
            <person name="Prifti E."/>
            <person name="Qin J."/>
            <person name="Raes J."/>
            <person name="Tap J."/>
            <person name="Tims S."/>
            <person name="Ussery D.W."/>
            <person name="Yamada T."/>
            <person name="MetaHit consortium"/>
            <person name="Renault P."/>
            <person name="Sicheritz-Ponten T."/>
            <person name="Bork P."/>
            <person name="Wang J."/>
            <person name="Brunak S."/>
            <person name="Ehrlich S.D."/>
        </authorList>
    </citation>
    <scope>NUCLEOTIDE SEQUENCE [LARGE SCALE GENOMIC DNA]</scope>
</reference>
<name>R5VYP9_9BACT</name>
<evidence type="ECO:0000256" key="1">
    <source>
        <dbReference type="SAM" id="Phobius"/>
    </source>
</evidence>
<keyword evidence="1" id="KW-0472">Membrane</keyword>
<comment type="caution">
    <text evidence="2">The sequence shown here is derived from an EMBL/GenBank/DDBJ whole genome shotgun (WGS) entry which is preliminary data.</text>
</comment>
<dbReference type="AlphaFoldDB" id="R5VYP9"/>
<evidence type="ECO:0000313" key="2">
    <source>
        <dbReference type="EMBL" id="CCZ88696.1"/>
    </source>
</evidence>
<accession>R5VYP9</accession>
<sequence>MRYILSFLLVNIACLSCSTTSKISKNQINNLYDLIYHAQKKCKKATYYAFNAETLDSIRRRIIPDSIADAIYASDTIYVFSEYDVGDVQYTELLIGDSASIGFGYQNFNYVFQIPVSKQESQVYVSLSDTTKSRKRGEISPYSYIDMIRLKIKSVQNDYEFEVKNLVQINLYHNVSKMKQQRDTKPNKNQSLFLFIFFFFYYLTYFIHLS</sequence>
<keyword evidence="1" id="KW-1133">Transmembrane helix</keyword>
<keyword evidence="1" id="KW-0812">Transmembrane</keyword>
<evidence type="ECO:0000313" key="3">
    <source>
        <dbReference type="Proteomes" id="UP000018372"/>
    </source>
</evidence>
<dbReference type="Proteomes" id="UP000018372">
    <property type="component" value="Unassembled WGS sequence"/>
</dbReference>
<gene>
    <name evidence="2" type="ORF">BN536_00997</name>
</gene>
<organism evidence="2 3">
    <name type="scientific">Phocaeicola plebeius CAG:211</name>
    <dbReference type="NCBI Taxonomy" id="1263052"/>
    <lineage>
        <taxon>Bacteria</taxon>
        <taxon>Pseudomonadati</taxon>
        <taxon>Bacteroidota</taxon>
        <taxon>Bacteroidia</taxon>
        <taxon>Bacteroidales</taxon>
        <taxon>Bacteroidaceae</taxon>
        <taxon>Phocaeicola</taxon>
    </lineage>
</organism>